<feature type="chain" id="PRO_5017464255" description="Lipoprotein" evidence="2">
    <location>
        <begin position="21"/>
        <end position="247"/>
    </location>
</feature>
<dbReference type="AlphaFoldDB" id="A0A3A8QWG1"/>
<evidence type="ECO:0000313" key="3">
    <source>
        <dbReference type="EMBL" id="RKH73119.1"/>
    </source>
</evidence>
<comment type="caution">
    <text evidence="3">The sequence shown here is derived from an EMBL/GenBank/DDBJ whole genome shotgun (WGS) entry which is preliminary data.</text>
</comment>
<evidence type="ECO:0000256" key="1">
    <source>
        <dbReference type="SAM" id="MobiDB-lite"/>
    </source>
</evidence>
<dbReference type="PROSITE" id="PS51257">
    <property type="entry name" value="PROKAR_LIPOPROTEIN"/>
    <property type="match status" value="1"/>
</dbReference>
<reference evidence="4" key="1">
    <citation type="submission" date="2018-09" db="EMBL/GenBank/DDBJ databases">
        <authorList>
            <person name="Livingstone P.G."/>
            <person name="Whitworth D.E."/>
        </authorList>
    </citation>
    <scope>NUCLEOTIDE SEQUENCE [LARGE SCALE GENOMIC DNA]</scope>
    <source>
        <strain evidence="4">AB047A</strain>
    </source>
</reference>
<name>A0A3A8QWG1_9BACT</name>
<evidence type="ECO:0008006" key="5">
    <source>
        <dbReference type="Google" id="ProtNLM"/>
    </source>
</evidence>
<sequence length="247" mass="27206">MQMQKWLVSTVLGLTLVGGAGCGPQEQPAPETTQPQQPAPQQEDEGRAVSAMAATAITWEDFTRAHTTTSLTCISARYAHSCAFCANNNDYQLEYSNSSCTGPNDTFNSCITCDKAWLTDIQPIYLPDGDLINVIVEHNAASPDVVEFRLESGSAVTWWKQVGLVGGGDHWKVWNENGNSWCNWPSASTANCNTNSQWTSIVTDPGSYFVFSKAKGIFAVHTEMYRLYNLADRLSGGDRVTFRWTKD</sequence>
<proteinExistence type="predicted"/>
<keyword evidence="2" id="KW-0732">Signal</keyword>
<evidence type="ECO:0000256" key="2">
    <source>
        <dbReference type="SAM" id="SignalP"/>
    </source>
</evidence>
<dbReference type="RefSeq" id="WP_121768969.1">
    <property type="nucleotide sequence ID" value="NZ_RAWM01000005.1"/>
</dbReference>
<feature type="region of interest" description="Disordered" evidence="1">
    <location>
        <begin position="22"/>
        <end position="50"/>
    </location>
</feature>
<protein>
    <recommendedName>
        <fullName evidence="5">Lipoprotein</fullName>
    </recommendedName>
</protein>
<feature type="compositionally biased region" description="Low complexity" evidence="1">
    <location>
        <begin position="24"/>
        <end position="41"/>
    </location>
</feature>
<organism evidence="3 4">
    <name type="scientific">Corallococcus interemptor</name>
    <dbReference type="NCBI Taxonomy" id="2316720"/>
    <lineage>
        <taxon>Bacteria</taxon>
        <taxon>Pseudomonadati</taxon>
        <taxon>Myxococcota</taxon>
        <taxon>Myxococcia</taxon>
        <taxon>Myxococcales</taxon>
        <taxon>Cystobacterineae</taxon>
        <taxon>Myxococcaceae</taxon>
        <taxon>Corallococcus</taxon>
    </lineage>
</organism>
<accession>A0A3A8QWG1</accession>
<gene>
    <name evidence="3" type="ORF">D7X96_03450</name>
</gene>
<feature type="signal peptide" evidence="2">
    <location>
        <begin position="1"/>
        <end position="20"/>
    </location>
</feature>
<keyword evidence="4" id="KW-1185">Reference proteome</keyword>
<dbReference type="OrthoDB" id="5521927at2"/>
<dbReference type="Proteomes" id="UP000282656">
    <property type="component" value="Unassembled WGS sequence"/>
</dbReference>
<dbReference type="EMBL" id="RAWM01000005">
    <property type="protein sequence ID" value="RKH73119.1"/>
    <property type="molecule type" value="Genomic_DNA"/>
</dbReference>
<evidence type="ECO:0000313" key="4">
    <source>
        <dbReference type="Proteomes" id="UP000282656"/>
    </source>
</evidence>